<dbReference type="RefSeq" id="WP_377097223.1">
    <property type="nucleotide sequence ID" value="NZ_JBHTHU010000001.1"/>
</dbReference>
<dbReference type="EMBL" id="JBHTHU010000001">
    <property type="protein sequence ID" value="MFD0749128.1"/>
    <property type="molecule type" value="Genomic_DNA"/>
</dbReference>
<protein>
    <submittedName>
        <fullName evidence="2">LexA family protein</fullName>
    </submittedName>
</protein>
<name>A0ABW2YTR6_9SPHI</name>
<dbReference type="InterPro" id="IPR036286">
    <property type="entry name" value="LexA/Signal_pep-like_sf"/>
</dbReference>
<feature type="domain" description="Peptidase S24/S26A/S26B/S26C" evidence="1">
    <location>
        <begin position="56"/>
        <end position="154"/>
    </location>
</feature>
<dbReference type="InterPro" id="IPR039418">
    <property type="entry name" value="LexA-like"/>
</dbReference>
<dbReference type="Gene3D" id="2.10.109.10">
    <property type="entry name" value="Umud Fragment, subunit A"/>
    <property type="match status" value="1"/>
</dbReference>
<organism evidence="2 3">
    <name type="scientific">Mucilaginibacter calamicampi</name>
    <dbReference type="NCBI Taxonomy" id="1302352"/>
    <lineage>
        <taxon>Bacteria</taxon>
        <taxon>Pseudomonadati</taxon>
        <taxon>Bacteroidota</taxon>
        <taxon>Sphingobacteriia</taxon>
        <taxon>Sphingobacteriales</taxon>
        <taxon>Sphingobacteriaceae</taxon>
        <taxon>Mucilaginibacter</taxon>
    </lineage>
</organism>
<dbReference type="Pfam" id="PF00717">
    <property type="entry name" value="Peptidase_S24"/>
    <property type="match status" value="1"/>
</dbReference>
<sequence length="177" mass="20494">MLFLLCLQIYAKNISKYKSGLIFLKPVKKKERRMLRLKKHRQKRDVLGFRLPMLTHEEPELDIAEIIVMDPDNTFYMRMGSGAMSGYHILQDHVLVIDRTLQPVPGSIVVFFHEGEFYVREYAPGGAKLQLKADTPSDTVEIENSLNWQCWGVVMLSLNPLLQPQHRMGRYSRVCAC</sequence>
<dbReference type="Proteomes" id="UP001596958">
    <property type="component" value="Unassembled WGS sequence"/>
</dbReference>
<dbReference type="InterPro" id="IPR015927">
    <property type="entry name" value="Peptidase_S24_S26A/B/C"/>
</dbReference>
<dbReference type="CDD" id="cd06529">
    <property type="entry name" value="S24_LexA-like"/>
    <property type="match status" value="1"/>
</dbReference>
<evidence type="ECO:0000313" key="2">
    <source>
        <dbReference type="EMBL" id="MFD0749128.1"/>
    </source>
</evidence>
<evidence type="ECO:0000259" key="1">
    <source>
        <dbReference type="Pfam" id="PF00717"/>
    </source>
</evidence>
<dbReference type="SUPFAM" id="SSF51306">
    <property type="entry name" value="LexA/Signal peptidase"/>
    <property type="match status" value="1"/>
</dbReference>
<gene>
    <name evidence="2" type="ORF">ACFQZS_03180</name>
</gene>
<evidence type="ECO:0000313" key="3">
    <source>
        <dbReference type="Proteomes" id="UP001596958"/>
    </source>
</evidence>
<comment type="caution">
    <text evidence="2">The sequence shown here is derived from an EMBL/GenBank/DDBJ whole genome shotgun (WGS) entry which is preliminary data.</text>
</comment>
<reference evidence="3" key="1">
    <citation type="journal article" date="2019" name="Int. J. Syst. Evol. Microbiol.">
        <title>The Global Catalogue of Microorganisms (GCM) 10K type strain sequencing project: providing services to taxonomists for standard genome sequencing and annotation.</title>
        <authorList>
            <consortium name="The Broad Institute Genomics Platform"/>
            <consortium name="The Broad Institute Genome Sequencing Center for Infectious Disease"/>
            <person name="Wu L."/>
            <person name="Ma J."/>
        </authorList>
    </citation>
    <scope>NUCLEOTIDE SEQUENCE [LARGE SCALE GENOMIC DNA]</scope>
    <source>
        <strain evidence="3">CCUG 63418</strain>
    </source>
</reference>
<proteinExistence type="predicted"/>
<keyword evidence="3" id="KW-1185">Reference proteome</keyword>
<accession>A0ABW2YTR6</accession>